<sequence>MKTFVLRQGEIENFKSYSGKHVIGPFMHFTAIVGPNGSGKSNLMEALTFVLGEKIKKFRVEHQKDLIYSAHLNANAPDFACVTAHFLDDEQPIVLSRRFRSY</sequence>
<dbReference type="Gene3D" id="3.40.50.300">
    <property type="entry name" value="P-loop containing nucleotide triphosphate hydrolases"/>
    <property type="match status" value="1"/>
</dbReference>
<evidence type="ECO:0000256" key="3">
    <source>
        <dbReference type="ARBA" id="ARBA00022776"/>
    </source>
</evidence>
<dbReference type="AlphaFoldDB" id="A0A0C2MA88"/>
<comment type="subcellular location">
    <subcellularLocation>
        <location evidence="1">Nucleus</location>
    </subcellularLocation>
</comment>
<accession>A0A0C2MA88</accession>
<keyword evidence="3" id="KW-0498">Mitosis</keyword>
<keyword evidence="5" id="KW-0131">Cell cycle</keyword>
<evidence type="ECO:0000313" key="8">
    <source>
        <dbReference type="Proteomes" id="UP000031668"/>
    </source>
</evidence>
<gene>
    <name evidence="7" type="ORF">RF11_04129</name>
</gene>
<reference evidence="7 8" key="1">
    <citation type="journal article" date="2014" name="Genome Biol. Evol.">
        <title>The genome of the myxosporean Thelohanellus kitauei shows adaptations to nutrient acquisition within its fish host.</title>
        <authorList>
            <person name="Yang Y."/>
            <person name="Xiong J."/>
            <person name="Zhou Z."/>
            <person name="Huo F."/>
            <person name="Miao W."/>
            <person name="Ran C."/>
            <person name="Liu Y."/>
            <person name="Zhang J."/>
            <person name="Feng J."/>
            <person name="Wang M."/>
            <person name="Wang M."/>
            <person name="Wang L."/>
            <person name="Yao B."/>
        </authorList>
    </citation>
    <scope>NUCLEOTIDE SEQUENCE [LARGE SCALE GENOMIC DNA]</scope>
    <source>
        <strain evidence="7">Wuqing</strain>
    </source>
</reference>
<dbReference type="SUPFAM" id="SSF52540">
    <property type="entry name" value="P-loop containing nucleoside triphosphate hydrolases"/>
    <property type="match status" value="1"/>
</dbReference>
<dbReference type="OrthoDB" id="413649at2759"/>
<dbReference type="GO" id="GO:0007062">
    <property type="term" value="P:sister chromatid cohesion"/>
    <property type="evidence" value="ECO:0007669"/>
    <property type="project" value="TreeGrafter"/>
</dbReference>
<organism evidence="7 8">
    <name type="scientific">Thelohanellus kitauei</name>
    <name type="common">Myxosporean</name>
    <dbReference type="NCBI Taxonomy" id="669202"/>
    <lineage>
        <taxon>Eukaryota</taxon>
        <taxon>Metazoa</taxon>
        <taxon>Cnidaria</taxon>
        <taxon>Myxozoa</taxon>
        <taxon>Myxosporea</taxon>
        <taxon>Bivalvulida</taxon>
        <taxon>Platysporina</taxon>
        <taxon>Myxobolidae</taxon>
        <taxon>Thelohanellus</taxon>
    </lineage>
</organism>
<evidence type="ECO:0000256" key="2">
    <source>
        <dbReference type="ARBA" id="ARBA00022618"/>
    </source>
</evidence>
<evidence type="ECO:0000256" key="4">
    <source>
        <dbReference type="ARBA" id="ARBA00023242"/>
    </source>
</evidence>
<dbReference type="GO" id="GO:0008278">
    <property type="term" value="C:cohesin complex"/>
    <property type="evidence" value="ECO:0007669"/>
    <property type="project" value="TreeGrafter"/>
</dbReference>
<evidence type="ECO:0000259" key="6">
    <source>
        <dbReference type="Pfam" id="PF02463"/>
    </source>
</evidence>
<dbReference type="Proteomes" id="UP000031668">
    <property type="component" value="Unassembled WGS sequence"/>
</dbReference>
<dbReference type="GO" id="GO:0005634">
    <property type="term" value="C:nucleus"/>
    <property type="evidence" value="ECO:0007669"/>
    <property type="project" value="UniProtKB-SubCell"/>
</dbReference>
<dbReference type="InterPro" id="IPR027417">
    <property type="entry name" value="P-loop_NTPase"/>
</dbReference>
<dbReference type="PANTHER" id="PTHR18937:SF12">
    <property type="entry name" value="STRUCTURAL MAINTENANCE OF CHROMOSOMES PROTEIN"/>
    <property type="match status" value="1"/>
</dbReference>
<name>A0A0C2MA88_THEKT</name>
<evidence type="ECO:0000313" key="7">
    <source>
        <dbReference type="EMBL" id="KII63915.1"/>
    </source>
</evidence>
<keyword evidence="2" id="KW-0132">Cell division</keyword>
<keyword evidence="8" id="KW-1185">Reference proteome</keyword>
<dbReference type="InterPro" id="IPR003395">
    <property type="entry name" value="RecF/RecN/SMC_N"/>
</dbReference>
<dbReference type="OMA" id="FRVEHQK"/>
<dbReference type="GO" id="GO:0003677">
    <property type="term" value="F:DNA binding"/>
    <property type="evidence" value="ECO:0007669"/>
    <property type="project" value="TreeGrafter"/>
</dbReference>
<dbReference type="GO" id="GO:0051301">
    <property type="term" value="P:cell division"/>
    <property type="evidence" value="ECO:0007669"/>
    <property type="project" value="UniProtKB-KW"/>
</dbReference>
<feature type="domain" description="RecF/RecN/SMC N-terminal" evidence="6">
    <location>
        <begin position="6"/>
        <end position="91"/>
    </location>
</feature>
<dbReference type="PANTHER" id="PTHR18937">
    <property type="entry name" value="STRUCTURAL MAINTENANCE OF CHROMOSOMES SMC FAMILY MEMBER"/>
    <property type="match status" value="1"/>
</dbReference>
<evidence type="ECO:0000256" key="5">
    <source>
        <dbReference type="ARBA" id="ARBA00023306"/>
    </source>
</evidence>
<protein>
    <submittedName>
        <fullName evidence="7">Structural maintenance of chromosomes protein 1A</fullName>
    </submittedName>
</protein>
<proteinExistence type="predicted"/>
<keyword evidence="4" id="KW-0539">Nucleus</keyword>
<dbReference type="EMBL" id="JWZT01004523">
    <property type="protein sequence ID" value="KII63915.1"/>
    <property type="molecule type" value="Genomic_DNA"/>
</dbReference>
<evidence type="ECO:0000256" key="1">
    <source>
        <dbReference type="ARBA" id="ARBA00004123"/>
    </source>
</evidence>
<comment type="caution">
    <text evidence="7">The sequence shown here is derived from an EMBL/GenBank/DDBJ whole genome shotgun (WGS) entry which is preliminary data.</text>
</comment>
<dbReference type="Pfam" id="PF02463">
    <property type="entry name" value="SMC_N"/>
    <property type="match status" value="1"/>
</dbReference>